<proteinExistence type="predicted"/>
<reference evidence="2" key="1">
    <citation type="submission" date="2017-01" db="EMBL/GenBank/DDBJ databases">
        <title>Genome Analysis of Deinococcus marmoris KOPRI26562.</title>
        <authorList>
            <person name="Kim J.H."/>
            <person name="Oh H.-M."/>
        </authorList>
    </citation>
    <scope>NUCLEOTIDE SEQUENCE [LARGE SCALE GENOMIC DNA]</scope>
    <source>
        <strain evidence="2">PAMC 26633</strain>
    </source>
</reference>
<evidence type="ECO:0000313" key="2">
    <source>
        <dbReference type="Proteomes" id="UP000214720"/>
    </source>
</evidence>
<name>A0A226X784_CABSO</name>
<gene>
    <name evidence="1" type="ORF">BSU04_07350</name>
</gene>
<dbReference type="EMBL" id="MTHB01000042">
    <property type="protein sequence ID" value="OXC79326.1"/>
    <property type="molecule type" value="Genomic_DNA"/>
</dbReference>
<dbReference type="Proteomes" id="UP000214720">
    <property type="component" value="Unassembled WGS sequence"/>
</dbReference>
<accession>A0A226X784</accession>
<organism evidence="1 2">
    <name type="scientific">Caballeronia sordidicola</name>
    <name type="common">Burkholderia sordidicola</name>
    <dbReference type="NCBI Taxonomy" id="196367"/>
    <lineage>
        <taxon>Bacteria</taxon>
        <taxon>Pseudomonadati</taxon>
        <taxon>Pseudomonadota</taxon>
        <taxon>Betaproteobacteria</taxon>
        <taxon>Burkholderiales</taxon>
        <taxon>Burkholderiaceae</taxon>
        <taxon>Caballeronia</taxon>
    </lineage>
</organism>
<evidence type="ECO:0000313" key="1">
    <source>
        <dbReference type="EMBL" id="OXC79326.1"/>
    </source>
</evidence>
<dbReference type="AlphaFoldDB" id="A0A226X784"/>
<comment type="caution">
    <text evidence="1">The sequence shown here is derived from an EMBL/GenBank/DDBJ whole genome shotgun (WGS) entry which is preliminary data.</text>
</comment>
<protein>
    <submittedName>
        <fullName evidence="1">Uncharacterized protein</fullName>
    </submittedName>
</protein>
<sequence>MVVQNMSHQFNRYSNIARFQMSGTNDVQPIPELHDATLAWMGPNGFVLTGFEVVAGIAYAQSWWCRAPN</sequence>